<reference evidence="3" key="1">
    <citation type="submission" date="2025-08" db="UniProtKB">
        <authorList>
            <consortium name="RefSeq"/>
        </authorList>
    </citation>
    <scope>IDENTIFICATION</scope>
</reference>
<feature type="compositionally biased region" description="Basic and acidic residues" evidence="1">
    <location>
        <begin position="111"/>
        <end position="124"/>
    </location>
</feature>
<proteinExistence type="predicted"/>
<evidence type="ECO:0000256" key="1">
    <source>
        <dbReference type="SAM" id="MobiDB-lite"/>
    </source>
</evidence>
<keyword evidence="2" id="KW-1185">Reference proteome</keyword>
<evidence type="ECO:0000313" key="2">
    <source>
        <dbReference type="Proteomes" id="UP000694888"/>
    </source>
</evidence>
<feature type="region of interest" description="Disordered" evidence="1">
    <location>
        <begin position="111"/>
        <end position="133"/>
    </location>
</feature>
<dbReference type="Proteomes" id="UP000694888">
    <property type="component" value="Unplaced"/>
</dbReference>
<dbReference type="RefSeq" id="XP_012943310.1">
    <property type="nucleotide sequence ID" value="XM_013087856.2"/>
</dbReference>
<protein>
    <submittedName>
        <fullName evidence="3">Uncharacterized protein LOC101849240</fullName>
    </submittedName>
</protein>
<accession>A0ABM1A9C2</accession>
<gene>
    <name evidence="3" type="primary">LOC101849240</name>
</gene>
<sequence length="181" mass="20629">MAPKTWPVIKAGLRTTNVKRSVTSPVELNKICLATVDAKRFYEKRNTTHARDLGEGKSLQDYKDPDTLCKRGNMAASGINEHHEACRKQNFINRQTFHKHLLEAKLARNESPLREHLARKESSKPGHLGPLSSYDLEKLHKKHGAAGTDQERRNAVKQHQYLTYSAKINGRLSSTDYSQQW</sequence>
<dbReference type="GeneID" id="101849240"/>
<evidence type="ECO:0000313" key="3">
    <source>
        <dbReference type="RefSeq" id="XP_012943310.1"/>
    </source>
</evidence>
<organism evidence="2 3">
    <name type="scientific">Aplysia californica</name>
    <name type="common">California sea hare</name>
    <dbReference type="NCBI Taxonomy" id="6500"/>
    <lineage>
        <taxon>Eukaryota</taxon>
        <taxon>Metazoa</taxon>
        <taxon>Spiralia</taxon>
        <taxon>Lophotrochozoa</taxon>
        <taxon>Mollusca</taxon>
        <taxon>Gastropoda</taxon>
        <taxon>Heterobranchia</taxon>
        <taxon>Euthyneura</taxon>
        <taxon>Tectipleura</taxon>
        <taxon>Aplysiida</taxon>
        <taxon>Aplysioidea</taxon>
        <taxon>Aplysiidae</taxon>
        <taxon>Aplysia</taxon>
    </lineage>
</organism>
<name>A0ABM1A9C2_APLCA</name>